<dbReference type="GO" id="GO:0009055">
    <property type="term" value="F:electron transfer activity"/>
    <property type="evidence" value="ECO:0007669"/>
    <property type="project" value="UniProtKB-UniRule"/>
</dbReference>
<feature type="transmembrane region" description="Helical" evidence="15">
    <location>
        <begin position="159"/>
        <end position="176"/>
    </location>
</feature>
<comment type="caution">
    <text evidence="14">Lacks conserved residue(s) required for the propagation of feature annotation.</text>
</comment>
<evidence type="ECO:0000256" key="8">
    <source>
        <dbReference type="ARBA" id="ARBA00022989"/>
    </source>
</evidence>
<feature type="transmembrane region" description="Helical" evidence="15">
    <location>
        <begin position="15"/>
        <end position="41"/>
    </location>
</feature>
<dbReference type="InterPro" id="IPR023380">
    <property type="entry name" value="DsbB-like_sf"/>
</dbReference>
<keyword evidence="13 14" id="KW-0676">Redox-active center</keyword>
<dbReference type="Proteomes" id="UP000199345">
    <property type="component" value="Unassembled WGS sequence"/>
</dbReference>
<reference evidence="17" key="1">
    <citation type="submission" date="2016-10" db="EMBL/GenBank/DDBJ databases">
        <authorList>
            <person name="Varghese N."/>
            <person name="Submissions S."/>
        </authorList>
    </citation>
    <scope>NUCLEOTIDE SEQUENCE [LARGE SCALE GENOMIC DNA]</scope>
    <source>
        <strain evidence="17">Nm71</strain>
    </source>
</reference>
<keyword evidence="6 14" id="KW-0812">Transmembrane</keyword>
<keyword evidence="7 14" id="KW-0249">Electron transport</keyword>
<feature type="disulfide bond" description="Redox-active" evidence="14">
    <location>
        <begin position="53"/>
        <end position="56"/>
    </location>
</feature>
<sequence>MVLKLPVPLSVAQQWLALLLILMRKLFLVAFLICATLLGYAQYLQHVDNLLPCPLCVAQRLAYWLVGLTALLAYLGNAQAIGRRISGFFMAIFATTGAVIAFRQSWLIRYPESFECGISPEEAFLNSLPFAQWWPGMFEANGDCADVDWEFLSLTISDWSFAAFAILVLMSLYVLFARQNTRQQ</sequence>
<evidence type="ECO:0000256" key="12">
    <source>
        <dbReference type="ARBA" id="ARBA00023186"/>
    </source>
</evidence>
<evidence type="ECO:0000256" key="7">
    <source>
        <dbReference type="ARBA" id="ARBA00022982"/>
    </source>
</evidence>
<keyword evidence="8 14" id="KW-1133">Transmembrane helix</keyword>
<comment type="subcellular location">
    <subcellularLocation>
        <location evidence="1">Cell inner membrane</location>
        <topology evidence="1">Multi-pass membrane protein</topology>
    </subcellularLocation>
    <subcellularLocation>
        <location evidence="14">Cell membrane</location>
        <topology evidence="14">Multi-pass membrane protein</topology>
    </subcellularLocation>
</comment>
<keyword evidence="4 14" id="KW-1003">Cell membrane</keyword>
<evidence type="ECO:0000256" key="2">
    <source>
        <dbReference type="ARBA" id="ARBA00008823"/>
    </source>
</evidence>
<keyword evidence="17" id="KW-1185">Reference proteome</keyword>
<keyword evidence="9 14" id="KW-0560">Oxidoreductase</keyword>
<feature type="topological domain" description="Cytoplasmic" evidence="14">
    <location>
        <begin position="178"/>
        <end position="184"/>
    </location>
</feature>
<evidence type="ECO:0000256" key="6">
    <source>
        <dbReference type="ARBA" id="ARBA00022692"/>
    </source>
</evidence>
<evidence type="ECO:0000256" key="5">
    <source>
        <dbReference type="ARBA" id="ARBA00022519"/>
    </source>
</evidence>
<evidence type="ECO:0000313" key="17">
    <source>
        <dbReference type="Proteomes" id="UP000199345"/>
    </source>
</evidence>
<name>A0A1I0BE00_9PROT</name>
<dbReference type="Gene3D" id="1.20.1550.10">
    <property type="entry name" value="DsbB-like"/>
    <property type="match status" value="1"/>
</dbReference>
<evidence type="ECO:0000256" key="14">
    <source>
        <dbReference type="HAMAP-Rule" id="MF_00286"/>
    </source>
</evidence>
<dbReference type="AlphaFoldDB" id="A0A1I0BE00"/>
<evidence type="ECO:0000256" key="4">
    <source>
        <dbReference type="ARBA" id="ARBA00022475"/>
    </source>
</evidence>
<dbReference type="HAMAP" id="MF_00286">
    <property type="entry name" value="DsbB"/>
    <property type="match status" value="1"/>
</dbReference>
<feature type="topological domain" description="Cytoplasmic" evidence="14">
    <location>
        <begin position="79"/>
        <end position="84"/>
    </location>
</feature>
<keyword evidence="11 14" id="KW-1015">Disulfide bond</keyword>
<feature type="transmembrane region" description="Helical" evidence="15">
    <location>
        <begin position="61"/>
        <end position="78"/>
    </location>
</feature>
<dbReference type="InterPro" id="IPR050183">
    <property type="entry name" value="DsbB"/>
</dbReference>
<dbReference type="SUPFAM" id="SSF158442">
    <property type="entry name" value="DsbB-like"/>
    <property type="match status" value="1"/>
</dbReference>
<dbReference type="GO" id="GO:0006457">
    <property type="term" value="P:protein folding"/>
    <property type="evidence" value="ECO:0007669"/>
    <property type="project" value="InterPro"/>
</dbReference>
<evidence type="ECO:0000256" key="10">
    <source>
        <dbReference type="ARBA" id="ARBA00023136"/>
    </source>
</evidence>
<evidence type="ECO:0000256" key="9">
    <source>
        <dbReference type="ARBA" id="ARBA00023002"/>
    </source>
</evidence>
<keyword evidence="5" id="KW-0997">Cell inner membrane</keyword>
<evidence type="ECO:0000256" key="11">
    <source>
        <dbReference type="ARBA" id="ARBA00023157"/>
    </source>
</evidence>
<organism evidence="16 17">
    <name type="scientific">Nitrosomonas marina</name>
    <dbReference type="NCBI Taxonomy" id="917"/>
    <lineage>
        <taxon>Bacteria</taxon>
        <taxon>Pseudomonadati</taxon>
        <taxon>Pseudomonadota</taxon>
        <taxon>Betaproteobacteria</taxon>
        <taxon>Nitrosomonadales</taxon>
        <taxon>Nitrosomonadaceae</taxon>
        <taxon>Nitrosomonas</taxon>
    </lineage>
</organism>
<comment type="similarity">
    <text evidence="2 14">Belongs to the DsbB family.</text>
</comment>
<dbReference type="Pfam" id="PF02600">
    <property type="entry name" value="DsbB"/>
    <property type="match status" value="1"/>
</dbReference>
<feature type="transmembrane region" description="Helical" evidence="15">
    <location>
        <begin position="85"/>
        <end position="102"/>
    </location>
</feature>
<evidence type="ECO:0000256" key="15">
    <source>
        <dbReference type="SAM" id="Phobius"/>
    </source>
</evidence>
<evidence type="ECO:0000313" key="16">
    <source>
        <dbReference type="EMBL" id="SET05132.1"/>
    </source>
</evidence>
<dbReference type="GO" id="GO:0015035">
    <property type="term" value="F:protein-disulfide reductase activity"/>
    <property type="evidence" value="ECO:0007669"/>
    <property type="project" value="UniProtKB-UniRule"/>
</dbReference>
<protein>
    <recommendedName>
        <fullName evidence="14">Disulfide bond formation protein B</fullName>
    </recommendedName>
    <alternativeName>
        <fullName evidence="14">Disulfide oxidoreductase</fullName>
    </alternativeName>
</protein>
<feature type="topological domain" description="Periplasmic" evidence="14">
    <location>
        <begin position="44"/>
        <end position="61"/>
    </location>
</feature>
<keyword evidence="10 14" id="KW-0472">Membrane</keyword>
<gene>
    <name evidence="14" type="primary">dsbB</name>
    <name evidence="16" type="ORF">SAMN05216326_11069</name>
</gene>
<keyword evidence="12 14" id="KW-0143">Chaperone</keyword>
<dbReference type="InterPro" id="IPR003752">
    <property type="entry name" value="DiS_bond_form_DsbB/BdbC"/>
</dbReference>
<dbReference type="PANTHER" id="PTHR36570:SF3">
    <property type="entry name" value="DISULFIDE BOND FORMATION PROTEIN B"/>
    <property type="match status" value="1"/>
</dbReference>
<keyword evidence="3 14" id="KW-0813">Transport</keyword>
<feature type="topological domain" description="Cytoplasmic" evidence="14">
    <location>
        <begin position="1"/>
        <end position="26"/>
    </location>
</feature>
<evidence type="ECO:0000256" key="13">
    <source>
        <dbReference type="ARBA" id="ARBA00023284"/>
    </source>
</evidence>
<comment type="function">
    <text evidence="14">Required for disulfide bond formation in some periplasmic proteins. Acts by oxidizing the DsbA protein.</text>
</comment>
<evidence type="ECO:0000256" key="3">
    <source>
        <dbReference type="ARBA" id="ARBA00022448"/>
    </source>
</evidence>
<dbReference type="GO" id="GO:0005886">
    <property type="term" value="C:plasma membrane"/>
    <property type="evidence" value="ECO:0007669"/>
    <property type="project" value="UniProtKB-SubCell"/>
</dbReference>
<dbReference type="EMBL" id="FOIA01000010">
    <property type="protein sequence ID" value="SET05132.1"/>
    <property type="molecule type" value="Genomic_DNA"/>
</dbReference>
<proteinExistence type="inferred from homology"/>
<accession>A0A1I0BE00</accession>
<evidence type="ECO:0000256" key="1">
    <source>
        <dbReference type="ARBA" id="ARBA00004429"/>
    </source>
</evidence>
<dbReference type="PANTHER" id="PTHR36570">
    <property type="entry name" value="DISULFIDE BOND FORMATION PROTEIN B"/>
    <property type="match status" value="1"/>
</dbReference>
<dbReference type="InterPro" id="IPR022920">
    <property type="entry name" value="Disulphide_bond_form_DsbB"/>
</dbReference>